<reference evidence="1 2" key="1">
    <citation type="journal article" date="2012" name="J. Bacteriol.">
        <title>Draft Genome Sequence of Novosphingobium nitrogenifigens Y88T.</title>
        <authorList>
            <person name="Strabala T.J."/>
            <person name="Macdonald L."/>
            <person name="Liu V."/>
            <person name="Smit A.M."/>
        </authorList>
    </citation>
    <scope>NUCLEOTIDE SEQUENCE [LARGE SCALE GENOMIC DNA]</scope>
    <source>
        <strain evidence="1 2">DSM 19370</strain>
    </source>
</reference>
<evidence type="ECO:0000313" key="2">
    <source>
        <dbReference type="Proteomes" id="UP000004728"/>
    </source>
</evidence>
<accession>F1ZAX6</accession>
<name>F1ZAX6_9SPHN</name>
<protein>
    <submittedName>
        <fullName evidence="1">Uncharacterized protein</fullName>
    </submittedName>
</protein>
<dbReference type="AlphaFoldDB" id="F1ZAX6"/>
<gene>
    <name evidence="1" type="ORF">Y88_0298</name>
</gene>
<dbReference type="HOGENOM" id="CLU_3186498_0_0_5"/>
<dbReference type="STRING" id="983920.Y88_0298"/>
<proteinExistence type="predicted"/>
<dbReference type="Proteomes" id="UP000004728">
    <property type="component" value="Unassembled WGS sequence"/>
</dbReference>
<dbReference type="InParanoid" id="F1ZAX6"/>
<sequence length="46" mass="4794">MLRRARYAGAGCSAPFGVLALKLTSGRERIGAIRAATCNAVHVYSG</sequence>
<evidence type="ECO:0000313" key="1">
    <source>
        <dbReference type="EMBL" id="EGD58246.1"/>
    </source>
</evidence>
<organism evidence="1 2">
    <name type="scientific">Novosphingobium nitrogenifigens DSM 19370</name>
    <dbReference type="NCBI Taxonomy" id="983920"/>
    <lineage>
        <taxon>Bacteria</taxon>
        <taxon>Pseudomonadati</taxon>
        <taxon>Pseudomonadota</taxon>
        <taxon>Alphaproteobacteria</taxon>
        <taxon>Sphingomonadales</taxon>
        <taxon>Sphingomonadaceae</taxon>
        <taxon>Novosphingobium</taxon>
    </lineage>
</organism>
<keyword evidence="2" id="KW-1185">Reference proteome</keyword>
<dbReference type="EMBL" id="AEWJ01000044">
    <property type="protein sequence ID" value="EGD58246.1"/>
    <property type="molecule type" value="Genomic_DNA"/>
</dbReference>
<comment type="caution">
    <text evidence="1">The sequence shown here is derived from an EMBL/GenBank/DDBJ whole genome shotgun (WGS) entry which is preliminary data.</text>
</comment>